<evidence type="ECO:0000256" key="1">
    <source>
        <dbReference type="SAM" id="Phobius"/>
    </source>
</evidence>
<organism evidence="2 3">
    <name type="scientific">Arthrobacter globiformis (strain ATCC 8010 / DSM 20124 / JCM 1332 / NBRC 12137 / NCIMB 8907 / NRRL B-2979 / 168)</name>
    <dbReference type="NCBI Taxonomy" id="1077972"/>
    <lineage>
        <taxon>Bacteria</taxon>
        <taxon>Bacillati</taxon>
        <taxon>Actinomycetota</taxon>
        <taxon>Actinomycetes</taxon>
        <taxon>Micrococcales</taxon>
        <taxon>Micrococcaceae</taxon>
        <taxon>Arthrobacter</taxon>
    </lineage>
</organism>
<dbReference type="AlphaFoldDB" id="H0QQ49"/>
<keyword evidence="1" id="KW-0812">Transmembrane</keyword>
<protein>
    <submittedName>
        <fullName evidence="2">Uncharacterized protein</fullName>
    </submittedName>
</protein>
<dbReference type="Proteomes" id="UP000003828">
    <property type="component" value="Unassembled WGS sequence"/>
</dbReference>
<dbReference type="EMBL" id="BAEG01000080">
    <property type="protein sequence ID" value="GAB14950.1"/>
    <property type="molecule type" value="Genomic_DNA"/>
</dbReference>
<keyword evidence="1" id="KW-1133">Transmembrane helix</keyword>
<dbReference type="STRING" id="1077972.ARGLB_080_00140"/>
<keyword evidence="1" id="KW-0472">Membrane</keyword>
<proteinExistence type="predicted"/>
<accession>H0QQ49</accession>
<evidence type="ECO:0000313" key="2">
    <source>
        <dbReference type="EMBL" id="GAB14950.1"/>
    </source>
</evidence>
<comment type="caution">
    <text evidence="2">The sequence shown here is derived from an EMBL/GenBank/DDBJ whole genome shotgun (WGS) entry which is preliminary data.</text>
</comment>
<gene>
    <name evidence="2" type="ORF">ARGLB_080_00140</name>
</gene>
<keyword evidence="3" id="KW-1185">Reference proteome</keyword>
<sequence length="56" mass="5603">MSNMLELMDASAAPLDLAIDELEQLEAPGFWDTAAGFGAGVLVGAALVGGGVLILT</sequence>
<evidence type="ECO:0000313" key="3">
    <source>
        <dbReference type="Proteomes" id="UP000003828"/>
    </source>
</evidence>
<feature type="transmembrane region" description="Helical" evidence="1">
    <location>
        <begin position="34"/>
        <end position="55"/>
    </location>
</feature>
<reference evidence="2 3" key="1">
    <citation type="submission" date="2011-12" db="EMBL/GenBank/DDBJ databases">
        <title>Whole genome shotgun sequence of Arthrobacter globiformis NBRC 12137.</title>
        <authorList>
            <person name="Miyazawa S."/>
            <person name="Hosoyama A."/>
            <person name="Tsuchikane K."/>
            <person name="Katsumata H."/>
            <person name="Yamazaki S."/>
            <person name="Fujita N."/>
        </authorList>
    </citation>
    <scope>NUCLEOTIDE SEQUENCE [LARGE SCALE GENOMIC DNA]</scope>
    <source>
        <strain evidence="2 3">NBRC 12137</strain>
    </source>
</reference>
<name>H0QQ49_ARTG1</name>